<dbReference type="InterPro" id="IPR009057">
    <property type="entry name" value="Homeodomain-like_sf"/>
</dbReference>
<organism evidence="5 6">
    <name type="scientific">Ruegeria denitrificans</name>
    <dbReference type="NCBI Taxonomy" id="1715692"/>
    <lineage>
        <taxon>Bacteria</taxon>
        <taxon>Pseudomonadati</taxon>
        <taxon>Pseudomonadota</taxon>
        <taxon>Alphaproteobacteria</taxon>
        <taxon>Rhodobacterales</taxon>
        <taxon>Roseobacteraceae</taxon>
        <taxon>Ruegeria</taxon>
    </lineage>
</organism>
<evidence type="ECO:0000256" key="3">
    <source>
        <dbReference type="ARBA" id="ARBA00023163"/>
    </source>
</evidence>
<dbReference type="EMBL" id="CYUD01000005">
    <property type="protein sequence ID" value="CUJ99510.1"/>
    <property type="molecule type" value="Genomic_DNA"/>
</dbReference>
<dbReference type="Pfam" id="PF12625">
    <property type="entry name" value="Arabinose_bd"/>
    <property type="match status" value="1"/>
</dbReference>
<dbReference type="GO" id="GO:0000976">
    <property type="term" value="F:transcription cis-regulatory region binding"/>
    <property type="evidence" value="ECO:0007669"/>
    <property type="project" value="TreeGrafter"/>
</dbReference>
<reference evidence="6" key="1">
    <citation type="submission" date="2015-09" db="EMBL/GenBank/DDBJ databases">
        <authorList>
            <person name="Rodrigo-Torres L."/>
            <person name="Arahal D.R."/>
        </authorList>
    </citation>
    <scope>NUCLEOTIDE SEQUENCE [LARGE SCALE GENOMIC DNA]</scope>
    <source>
        <strain evidence="6">CECT 5091</strain>
    </source>
</reference>
<feature type="domain" description="HTH araC/xylS-type" evidence="4">
    <location>
        <begin position="237"/>
        <end position="335"/>
    </location>
</feature>
<dbReference type="GO" id="GO:0005829">
    <property type="term" value="C:cytosol"/>
    <property type="evidence" value="ECO:0007669"/>
    <property type="project" value="TreeGrafter"/>
</dbReference>
<dbReference type="InterPro" id="IPR032687">
    <property type="entry name" value="AraC-type_N"/>
</dbReference>
<evidence type="ECO:0000259" key="4">
    <source>
        <dbReference type="PROSITE" id="PS01124"/>
    </source>
</evidence>
<keyword evidence="6" id="KW-1185">Reference proteome</keyword>
<dbReference type="RefSeq" id="WP_082643606.1">
    <property type="nucleotide sequence ID" value="NZ_CYUD01000005.1"/>
</dbReference>
<keyword evidence="3" id="KW-0804">Transcription</keyword>
<dbReference type="SUPFAM" id="SSF46689">
    <property type="entry name" value="Homeodomain-like"/>
    <property type="match status" value="1"/>
</dbReference>
<protein>
    <submittedName>
        <fullName evidence="5">Virulence-regulating protein VirS</fullName>
    </submittedName>
</protein>
<evidence type="ECO:0000256" key="2">
    <source>
        <dbReference type="ARBA" id="ARBA00023125"/>
    </source>
</evidence>
<dbReference type="Proteomes" id="UP000051260">
    <property type="component" value="Unassembled WGS sequence"/>
</dbReference>
<name>A0A0P1I9D8_9RHOB</name>
<dbReference type="SMART" id="SM00342">
    <property type="entry name" value="HTH_ARAC"/>
    <property type="match status" value="1"/>
</dbReference>
<dbReference type="GO" id="GO:0003700">
    <property type="term" value="F:DNA-binding transcription factor activity"/>
    <property type="evidence" value="ECO:0007669"/>
    <property type="project" value="InterPro"/>
</dbReference>
<dbReference type="PRINTS" id="PR00032">
    <property type="entry name" value="HTHARAC"/>
</dbReference>
<dbReference type="InterPro" id="IPR018062">
    <property type="entry name" value="HTH_AraC-typ_CS"/>
</dbReference>
<dbReference type="PROSITE" id="PS00041">
    <property type="entry name" value="HTH_ARAC_FAMILY_1"/>
    <property type="match status" value="1"/>
</dbReference>
<dbReference type="PANTHER" id="PTHR47894">
    <property type="entry name" value="HTH-TYPE TRANSCRIPTIONAL REGULATOR GADX"/>
    <property type="match status" value="1"/>
</dbReference>
<evidence type="ECO:0000313" key="6">
    <source>
        <dbReference type="Proteomes" id="UP000051260"/>
    </source>
</evidence>
<dbReference type="Gene3D" id="1.10.10.60">
    <property type="entry name" value="Homeodomain-like"/>
    <property type="match status" value="1"/>
</dbReference>
<dbReference type="OrthoDB" id="9804543at2"/>
<evidence type="ECO:0000313" key="5">
    <source>
        <dbReference type="EMBL" id="CUJ99510.1"/>
    </source>
</evidence>
<gene>
    <name evidence="5" type="primary">virS_3</name>
    <name evidence="5" type="ORF">RUE5091_02052</name>
</gene>
<dbReference type="PROSITE" id="PS01124">
    <property type="entry name" value="HTH_ARAC_FAMILY_2"/>
    <property type="match status" value="1"/>
</dbReference>
<dbReference type="InterPro" id="IPR020449">
    <property type="entry name" value="Tscrpt_reg_AraC-type_HTH"/>
</dbReference>
<accession>A0A0P1I9D8</accession>
<sequence>MALPAMISAKALGAMPQFVVEVAGEKRLAKAFDAADLPLQFVDERDGYISEYSLATFMHEAARSAGQQNIGLLWAPFLTVADYGAWGQYVLSAPKLRDALTRASAVMPFHSSTDRAWLETDGDTSFYYYEFGLRPHRAYADIGFSAIGVFLSIFRTYLGGGWNPSAVLLDFPKVRKAHEVEDTFGCPIIWNAPRLGVEFDNSCLQSETLQFSPKNALITVQDIARERFGGPPQTLRDQVAEIARQKLNLNDISIETAARALDLGVRTMQRKLEKEGIGFREIVNEVRINRATELLAIPSYTISGIASDLGYDAANNFSRAFKNARGISPTEYRKNLGDWS</sequence>
<dbReference type="PANTHER" id="PTHR47894:SF4">
    <property type="entry name" value="HTH-TYPE TRANSCRIPTIONAL REGULATOR GADX"/>
    <property type="match status" value="1"/>
</dbReference>
<keyword evidence="2" id="KW-0238">DNA-binding</keyword>
<dbReference type="STRING" id="1715692.RUE5091_02052"/>
<dbReference type="Pfam" id="PF12833">
    <property type="entry name" value="HTH_18"/>
    <property type="match status" value="1"/>
</dbReference>
<keyword evidence="1" id="KW-0805">Transcription regulation</keyword>
<dbReference type="InterPro" id="IPR018060">
    <property type="entry name" value="HTH_AraC"/>
</dbReference>
<proteinExistence type="predicted"/>
<evidence type="ECO:0000256" key="1">
    <source>
        <dbReference type="ARBA" id="ARBA00023015"/>
    </source>
</evidence>
<dbReference type="AlphaFoldDB" id="A0A0P1I9D8"/>